<feature type="region of interest" description="Disordered" evidence="1">
    <location>
        <begin position="1"/>
        <end position="97"/>
    </location>
</feature>
<dbReference type="Pfam" id="PF00067">
    <property type="entry name" value="p450"/>
    <property type="match status" value="1"/>
</dbReference>
<sequence length="97" mass="10308">MYSAYSLHRNPDPVRCPETFDPERWEKARAGKGPPRGALPPSGAGSHRCTGDVLPLTGTAQRAAAGWPPRPVPGVCPEPEPRTALEPGPLATRCGTR</sequence>
<reference evidence="2 3" key="1">
    <citation type="submission" date="2018-06" db="EMBL/GenBank/DDBJ databases">
        <title>Streptomyces reniochalinae sp. nov. and Streptomyces diacarnus sp. nov. from marine sponges.</title>
        <authorList>
            <person name="Li L."/>
        </authorList>
    </citation>
    <scope>NUCLEOTIDE SEQUENCE [LARGE SCALE GENOMIC DNA]</scope>
    <source>
        <strain evidence="2 3">LHW51701</strain>
    </source>
</reference>
<protein>
    <submittedName>
        <fullName evidence="2">Cytochrome P450</fullName>
    </submittedName>
</protein>
<dbReference type="Gene3D" id="1.10.630.10">
    <property type="entry name" value="Cytochrome P450"/>
    <property type="match status" value="1"/>
</dbReference>
<dbReference type="InterPro" id="IPR036396">
    <property type="entry name" value="Cyt_P450_sf"/>
</dbReference>
<dbReference type="AlphaFoldDB" id="A0A367EFR3"/>
<dbReference type="InterPro" id="IPR001128">
    <property type="entry name" value="Cyt_P450"/>
</dbReference>
<dbReference type="GO" id="GO:0016705">
    <property type="term" value="F:oxidoreductase activity, acting on paired donors, with incorporation or reduction of molecular oxygen"/>
    <property type="evidence" value="ECO:0007669"/>
    <property type="project" value="InterPro"/>
</dbReference>
<dbReference type="EMBL" id="QOIN01000060">
    <property type="protein sequence ID" value="RCG16793.1"/>
    <property type="molecule type" value="Genomic_DNA"/>
</dbReference>
<keyword evidence="3" id="KW-1185">Reference proteome</keyword>
<evidence type="ECO:0000313" key="3">
    <source>
        <dbReference type="Proteomes" id="UP000252914"/>
    </source>
</evidence>
<feature type="compositionally biased region" description="Pro residues" evidence="1">
    <location>
        <begin position="68"/>
        <end position="78"/>
    </location>
</feature>
<accession>A0A367EFR3</accession>
<evidence type="ECO:0000313" key="2">
    <source>
        <dbReference type="EMBL" id="RCG16793.1"/>
    </source>
</evidence>
<evidence type="ECO:0000256" key="1">
    <source>
        <dbReference type="SAM" id="MobiDB-lite"/>
    </source>
</evidence>
<proteinExistence type="predicted"/>
<dbReference type="RefSeq" id="WP_114024919.1">
    <property type="nucleotide sequence ID" value="NZ_QOIN01000060.1"/>
</dbReference>
<organism evidence="2 3">
    <name type="scientific">Streptomyces diacarni</name>
    <dbReference type="NCBI Taxonomy" id="2800381"/>
    <lineage>
        <taxon>Bacteria</taxon>
        <taxon>Bacillati</taxon>
        <taxon>Actinomycetota</taxon>
        <taxon>Actinomycetes</taxon>
        <taxon>Kitasatosporales</taxon>
        <taxon>Streptomycetaceae</taxon>
        <taxon>Streptomyces</taxon>
    </lineage>
</organism>
<name>A0A367EFR3_9ACTN</name>
<gene>
    <name evidence="2" type="ORF">DTL70_28565</name>
</gene>
<dbReference type="GO" id="GO:0020037">
    <property type="term" value="F:heme binding"/>
    <property type="evidence" value="ECO:0007669"/>
    <property type="project" value="InterPro"/>
</dbReference>
<dbReference type="GO" id="GO:0004497">
    <property type="term" value="F:monooxygenase activity"/>
    <property type="evidence" value="ECO:0007669"/>
    <property type="project" value="InterPro"/>
</dbReference>
<comment type="caution">
    <text evidence="2">The sequence shown here is derived from an EMBL/GenBank/DDBJ whole genome shotgun (WGS) entry which is preliminary data.</text>
</comment>
<dbReference type="SUPFAM" id="SSF48264">
    <property type="entry name" value="Cytochrome P450"/>
    <property type="match status" value="1"/>
</dbReference>
<dbReference type="GO" id="GO:0005506">
    <property type="term" value="F:iron ion binding"/>
    <property type="evidence" value="ECO:0007669"/>
    <property type="project" value="InterPro"/>
</dbReference>
<dbReference type="Proteomes" id="UP000252914">
    <property type="component" value="Unassembled WGS sequence"/>
</dbReference>